<dbReference type="InterPro" id="IPR036056">
    <property type="entry name" value="Fibrinogen-like_C"/>
</dbReference>
<keyword evidence="3" id="KW-1015">Disulfide bond</keyword>
<gene>
    <name evidence="6" type="ORF">CVLEPA_LOCUS24428</name>
</gene>
<accession>A0ABP0GNB0</accession>
<sequence length="222" mass="24310">MAEAGTYIDVQYPGNRAQAKKSNKISRIIDGALLLSLAIIINALLSALLGKRGVIHNSKHTGVVINHDLVELNHFLIFFRQKYGELHVAKGIVGINWESLEKIHNLTGNGGCRLKIHLWDFAGGYRYVEFHTSSVANESEKFCLLVDGYAGTAGDSLAPSQNHRPFFTPGRVVVDGGSKPGFEPALNAVWSSSGGYATGIIWFTWRGNYESLKATSMKLMCD</sequence>
<name>A0ABP0GNB0_CLALP</name>
<keyword evidence="4" id="KW-0472">Membrane</keyword>
<keyword evidence="4" id="KW-0812">Transmembrane</keyword>
<dbReference type="PANTHER" id="PTHR47221">
    <property type="entry name" value="FIBRINOGEN ALPHA CHAIN"/>
    <property type="match status" value="1"/>
</dbReference>
<reference evidence="6 7" key="1">
    <citation type="submission" date="2024-02" db="EMBL/GenBank/DDBJ databases">
        <authorList>
            <person name="Daric V."/>
            <person name="Darras S."/>
        </authorList>
    </citation>
    <scope>NUCLEOTIDE SEQUENCE [LARGE SCALE GENOMIC DNA]</scope>
</reference>
<evidence type="ECO:0000256" key="2">
    <source>
        <dbReference type="ARBA" id="ARBA00022525"/>
    </source>
</evidence>
<dbReference type="SMART" id="SM00186">
    <property type="entry name" value="FBG"/>
    <property type="match status" value="1"/>
</dbReference>
<dbReference type="SUPFAM" id="SSF56496">
    <property type="entry name" value="Fibrinogen C-terminal domain-like"/>
    <property type="match status" value="1"/>
</dbReference>
<feature type="transmembrane region" description="Helical" evidence="4">
    <location>
        <begin position="28"/>
        <end position="49"/>
    </location>
</feature>
<comment type="subcellular location">
    <subcellularLocation>
        <location evidence="1">Secreted</location>
    </subcellularLocation>
</comment>
<dbReference type="PANTHER" id="PTHR47221:SF7">
    <property type="entry name" value="FIBRINOGEN BETA CHAIN"/>
    <property type="match status" value="1"/>
</dbReference>
<dbReference type="EMBL" id="CAWYQH010000119">
    <property type="protein sequence ID" value="CAK8691665.1"/>
    <property type="molecule type" value="Genomic_DNA"/>
</dbReference>
<dbReference type="Gene3D" id="3.90.215.10">
    <property type="entry name" value="Gamma Fibrinogen, chain A, domain 1"/>
    <property type="match status" value="1"/>
</dbReference>
<evidence type="ECO:0000313" key="7">
    <source>
        <dbReference type="Proteomes" id="UP001642483"/>
    </source>
</evidence>
<dbReference type="InterPro" id="IPR002181">
    <property type="entry name" value="Fibrinogen_a/b/g_C_dom"/>
</dbReference>
<evidence type="ECO:0000256" key="1">
    <source>
        <dbReference type="ARBA" id="ARBA00004613"/>
    </source>
</evidence>
<organism evidence="6 7">
    <name type="scientific">Clavelina lepadiformis</name>
    <name type="common">Light-bulb sea squirt</name>
    <name type="synonym">Ascidia lepadiformis</name>
    <dbReference type="NCBI Taxonomy" id="159417"/>
    <lineage>
        <taxon>Eukaryota</taxon>
        <taxon>Metazoa</taxon>
        <taxon>Chordata</taxon>
        <taxon>Tunicata</taxon>
        <taxon>Ascidiacea</taxon>
        <taxon>Aplousobranchia</taxon>
        <taxon>Clavelinidae</taxon>
        <taxon>Clavelina</taxon>
    </lineage>
</organism>
<dbReference type="Pfam" id="PF00147">
    <property type="entry name" value="Fibrinogen_C"/>
    <property type="match status" value="1"/>
</dbReference>
<protein>
    <recommendedName>
        <fullName evidence="5">Fibrinogen C-terminal domain-containing protein</fullName>
    </recommendedName>
</protein>
<evidence type="ECO:0000259" key="5">
    <source>
        <dbReference type="SMART" id="SM00186"/>
    </source>
</evidence>
<evidence type="ECO:0000256" key="4">
    <source>
        <dbReference type="SAM" id="Phobius"/>
    </source>
</evidence>
<evidence type="ECO:0000313" key="6">
    <source>
        <dbReference type="EMBL" id="CAK8691665.1"/>
    </source>
</evidence>
<feature type="domain" description="Fibrinogen C-terminal" evidence="5">
    <location>
        <begin position="64"/>
        <end position="222"/>
    </location>
</feature>
<dbReference type="Proteomes" id="UP001642483">
    <property type="component" value="Unassembled WGS sequence"/>
</dbReference>
<dbReference type="InterPro" id="IPR014716">
    <property type="entry name" value="Fibrinogen_a/b/g_C_1"/>
</dbReference>
<keyword evidence="2" id="KW-0964">Secreted</keyword>
<evidence type="ECO:0000256" key="3">
    <source>
        <dbReference type="ARBA" id="ARBA00023157"/>
    </source>
</evidence>
<comment type="caution">
    <text evidence="6">The sequence shown here is derived from an EMBL/GenBank/DDBJ whole genome shotgun (WGS) entry which is preliminary data.</text>
</comment>
<keyword evidence="7" id="KW-1185">Reference proteome</keyword>
<dbReference type="InterPro" id="IPR037579">
    <property type="entry name" value="FIB_ANG-like"/>
</dbReference>
<keyword evidence="4" id="KW-1133">Transmembrane helix</keyword>
<proteinExistence type="predicted"/>